<evidence type="ECO:0000256" key="3">
    <source>
        <dbReference type="SAM" id="Phobius"/>
    </source>
</evidence>
<evidence type="ECO:0000313" key="5">
    <source>
        <dbReference type="EMBL" id="CAA9381030.1"/>
    </source>
</evidence>
<protein>
    <submittedName>
        <fullName evidence="5">Cell envelope-associated transcriptional attenuator LytR-CpsA-Psr, subfamily A1</fullName>
    </submittedName>
</protein>
<feature type="domain" description="Cell envelope-related transcriptional attenuator" evidence="4">
    <location>
        <begin position="160"/>
        <end position="301"/>
    </location>
</feature>
<feature type="compositionally biased region" description="Gly residues" evidence="2">
    <location>
        <begin position="25"/>
        <end position="39"/>
    </location>
</feature>
<dbReference type="Gene3D" id="3.40.630.190">
    <property type="entry name" value="LCP protein"/>
    <property type="match status" value="1"/>
</dbReference>
<accession>A0A6J4NC25</accession>
<feature type="compositionally biased region" description="Gly residues" evidence="2">
    <location>
        <begin position="1"/>
        <end position="14"/>
    </location>
</feature>
<comment type="similarity">
    <text evidence="1">Belongs to the LytR/CpsA/Psr (LCP) family.</text>
</comment>
<feature type="region of interest" description="Disordered" evidence="2">
    <location>
        <begin position="1"/>
        <end position="94"/>
    </location>
</feature>
<dbReference type="InterPro" id="IPR050922">
    <property type="entry name" value="LytR/CpsA/Psr_CW_biosynth"/>
</dbReference>
<dbReference type="AlphaFoldDB" id="A0A6J4NC25"/>
<sequence length="396" mass="41870">MSGGRGPSGSGRSGSGDEDYNWLYGSGGAAGGRGDGPAGSTGRPEDPDSTRVMPSLPQSGRDAPRRSDPPPSRIAPGPTGPPPSARRPPSTGRSGPRFRLRWLWLLLLAYVVFLVAVPVYAWMKVSSVDAEPSGDRPADQPGTTYLLVGSDAREELSGDRTDTIMLLHTGGGPPLLMSIPRDSIVEIPGEGTNKINAAYAFGGPELLIQTIEGSTGIRVDHFVKIGFEGLVNLVDAVGGIEICPESAIDDPLAKIDIEKGCQEADGETALGYARSRKSQSLGDIDRARHQREVVSAIGSEVLNWRTVVNPVRYWRVMTGGASAVEVSDGTGPLSAARFAYSMTRVDGDGGLTCGVPIADLEVNWDQERAEQLFDLIAEDRTDEVSGDLCTPSGMPQ</sequence>
<proteinExistence type="inferred from homology"/>
<dbReference type="EMBL" id="CADCUK010000144">
    <property type="protein sequence ID" value="CAA9381030.1"/>
    <property type="molecule type" value="Genomic_DNA"/>
</dbReference>
<evidence type="ECO:0000256" key="1">
    <source>
        <dbReference type="ARBA" id="ARBA00006068"/>
    </source>
</evidence>
<evidence type="ECO:0000256" key="2">
    <source>
        <dbReference type="SAM" id="MobiDB-lite"/>
    </source>
</evidence>
<dbReference type="InterPro" id="IPR004474">
    <property type="entry name" value="LytR_CpsA_psr"/>
</dbReference>
<feature type="transmembrane region" description="Helical" evidence="3">
    <location>
        <begin position="102"/>
        <end position="123"/>
    </location>
</feature>
<gene>
    <name evidence="5" type="ORF">AVDCRST_MAG47-2170</name>
</gene>
<dbReference type="NCBIfam" id="TIGR00350">
    <property type="entry name" value="lytR_cpsA_psr"/>
    <property type="match status" value="1"/>
</dbReference>
<name>A0A6J4NC25_9ACTN</name>
<keyword evidence="3" id="KW-0472">Membrane</keyword>
<dbReference type="PANTHER" id="PTHR33392">
    <property type="entry name" value="POLYISOPRENYL-TEICHOIC ACID--PEPTIDOGLYCAN TEICHOIC ACID TRANSFERASE TAGU"/>
    <property type="match status" value="1"/>
</dbReference>
<keyword evidence="3" id="KW-0812">Transmembrane</keyword>
<keyword evidence="3" id="KW-1133">Transmembrane helix</keyword>
<organism evidence="5">
    <name type="scientific">uncultured Nocardioidaceae bacterium</name>
    <dbReference type="NCBI Taxonomy" id="253824"/>
    <lineage>
        <taxon>Bacteria</taxon>
        <taxon>Bacillati</taxon>
        <taxon>Actinomycetota</taxon>
        <taxon>Actinomycetes</taxon>
        <taxon>Propionibacteriales</taxon>
        <taxon>Nocardioidaceae</taxon>
        <taxon>environmental samples</taxon>
    </lineage>
</organism>
<feature type="compositionally biased region" description="Pro residues" evidence="2">
    <location>
        <begin position="69"/>
        <end position="86"/>
    </location>
</feature>
<dbReference type="Pfam" id="PF03816">
    <property type="entry name" value="LytR_cpsA_psr"/>
    <property type="match status" value="1"/>
</dbReference>
<reference evidence="5" key="1">
    <citation type="submission" date="2020-02" db="EMBL/GenBank/DDBJ databases">
        <authorList>
            <person name="Meier V. D."/>
        </authorList>
    </citation>
    <scope>NUCLEOTIDE SEQUENCE</scope>
    <source>
        <strain evidence="5">AVDCRST_MAG47</strain>
    </source>
</reference>
<evidence type="ECO:0000259" key="4">
    <source>
        <dbReference type="Pfam" id="PF03816"/>
    </source>
</evidence>
<dbReference type="PANTHER" id="PTHR33392:SF6">
    <property type="entry name" value="POLYISOPRENYL-TEICHOIC ACID--PEPTIDOGLYCAN TEICHOIC ACID TRANSFERASE TAGU"/>
    <property type="match status" value="1"/>
</dbReference>